<comment type="similarity">
    <text evidence="1">Belongs to the peptidase M10A family.</text>
</comment>
<dbReference type="GO" id="GO:0005615">
    <property type="term" value="C:extracellular space"/>
    <property type="evidence" value="ECO:0007669"/>
    <property type="project" value="TreeGrafter"/>
</dbReference>
<dbReference type="PROSITE" id="PS51642">
    <property type="entry name" value="HEMOPEXIN_2"/>
    <property type="match status" value="1"/>
</dbReference>
<dbReference type="PANTHER" id="PTHR10201:SF331">
    <property type="entry name" value="MATRIX METALLOPROTEINASE-14-LIKE ISOFORM X1"/>
    <property type="match status" value="1"/>
</dbReference>
<feature type="binding site" evidence="10">
    <location>
        <position position="204"/>
    </location>
    <ligand>
        <name>Ca(2+)</name>
        <dbReference type="ChEBI" id="CHEBI:29108"/>
        <label>3</label>
    </ligand>
</feature>
<dbReference type="GO" id="GO:0008270">
    <property type="term" value="F:zinc ion binding"/>
    <property type="evidence" value="ECO:0007669"/>
    <property type="project" value="InterPro"/>
</dbReference>
<keyword evidence="2" id="KW-0645">Protease</keyword>
<dbReference type="Gene3D" id="3.40.390.10">
    <property type="entry name" value="Collagenase (Catalytic Domain)"/>
    <property type="match status" value="1"/>
</dbReference>
<organism evidence="15 16">
    <name type="scientific">Plakobranchus ocellatus</name>
    <dbReference type="NCBI Taxonomy" id="259542"/>
    <lineage>
        <taxon>Eukaryota</taxon>
        <taxon>Metazoa</taxon>
        <taxon>Spiralia</taxon>
        <taxon>Lophotrochozoa</taxon>
        <taxon>Mollusca</taxon>
        <taxon>Gastropoda</taxon>
        <taxon>Heterobranchia</taxon>
        <taxon>Euthyneura</taxon>
        <taxon>Panpulmonata</taxon>
        <taxon>Sacoglossa</taxon>
        <taxon>Placobranchoidea</taxon>
        <taxon>Plakobranchidae</taxon>
        <taxon>Plakobranchus</taxon>
    </lineage>
</organism>
<evidence type="ECO:0000256" key="3">
    <source>
        <dbReference type="ARBA" id="ARBA00022723"/>
    </source>
</evidence>
<protein>
    <submittedName>
        <fullName evidence="15">Matrix metalloproteinase-24-like</fullName>
    </submittedName>
</protein>
<gene>
    <name evidence="15" type="ORF">PoB_004639600</name>
</gene>
<feature type="binding site" evidence="10">
    <location>
        <position position="268"/>
    </location>
    <ligand>
        <name>Zn(2+)</name>
        <dbReference type="ChEBI" id="CHEBI:29105"/>
        <label>2</label>
        <note>catalytic</note>
    </ligand>
</feature>
<evidence type="ECO:0000256" key="8">
    <source>
        <dbReference type="ARBA" id="ARBA00023145"/>
    </source>
</evidence>
<dbReference type="InterPro" id="IPR036375">
    <property type="entry name" value="Hemopexin-like_dom_sf"/>
</dbReference>
<dbReference type="PANTHER" id="PTHR10201">
    <property type="entry name" value="MATRIX METALLOPROTEINASE"/>
    <property type="match status" value="1"/>
</dbReference>
<dbReference type="PROSITE" id="PS00546">
    <property type="entry name" value="CYSTEINE_SWITCH"/>
    <property type="match status" value="1"/>
</dbReference>
<dbReference type="Pfam" id="PF00413">
    <property type="entry name" value="Peptidase_M10"/>
    <property type="match status" value="1"/>
</dbReference>
<evidence type="ECO:0000256" key="2">
    <source>
        <dbReference type="ARBA" id="ARBA00022670"/>
    </source>
</evidence>
<feature type="binding site" evidence="10">
    <location>
        <position position="250"/>
    </location>
    <ligand>
        <name>Zn(2+)</name>
        <dbReference type="ChEBI" id="CHEBI:29105"/>
        <label>2</label>
        <note>catalytic</note>
    </ligand>
</feature>
<dbReference type="InterPro" id="IPR006026">
    <property type="entry name" value="Peptidase_Metallo"/>
</dbReference>
<reference evidence="15 16" key="1">
    <citation type="journal article" date="2021" name="Elife">
        <title>Chloroplast acquisition without the gene transfer in kleptoplastic sea slugs, Plakobranchus ocellatus.</title>
        <authorList>
            <person name="Maeda T."/>
            <person name="Takahashi S."/>
            <person name="Yoshida T."/>
            <person name="Shimamura S."/>
            <person name="Takaki Y."/>
            <person name="Nagai Y."/>
            <person name="Toyoda A."/>
            <person name="Suzuki Y."/>
            <person name="Arimoto A."/>
            <person name="Ishii H."/>
            <person name="Satoh N."/>
            <person name="Nishiyama T."/>
            <person name="Hasebe M."/>
            <person name="Maruyama T."/>
            <person name="Minagawa J."/>
            <person name="Obokata J."/>
            <person name="Shigenobu S."/>
        </authorList>
    </citation>
    <scope>NUCLEOTIDE SEQUENCE [LARGE SCALE GENOMIC DNA]</scope>
</reference>
<evidence type="ECO:0000256" key="1">
    <source>
        <dbReference type="ARBA" id="ARBA00010370"/>
    </source>
</evidence>
<dbReference type="Pfam" id="PF01471">
    <property type="entry name" value="PG_binding_1"/>
    <property type="match status" value="1"/>
</dbReference>
<feature type="binding site" evidence="10">
    <location>
        <position position="222"/>
    </location>
    <ligand>
        <name>Ca(2+)</name>
        <dbReference type="ChEBI" id="CHEBI:29108"/>
        <label>2</label>
    </ligand>
</feature>
<dbReference type="GO" id="GO:0030198">
    <property type="term" value="P:extracellular matrix organization"/>
    <property type="evidence" value="ECO:0007669"/>
    <property type="project" value="TreeGrafter"/>
</dbReference>
<dbReference type="InterPro" id="IPR018487">
    <property type="entry name" value="Hemopexin-like_repeat"/>
</dbReference>
<dbReference type="Proteomes" id="UP000735302">
    <property type="component" value="Unassembled WGS sequence"/>
</dbReference>
<keyword evidence="5" id="KW-0378">Hydrolase</keyword>
<keyword evidence="7 15" id="KW-0482">Metalloprotease</keyword>
<feature type="binding site" evidence="10">
    <location>
        <position position="194"/>
    </location>
    <ligand>
        <name>Zn(2+)</name>
        <dbReference type="ChEBI" id="CHEBI:29105"/>
        <label>1</label>
    </ligand>
</feature>
<feature type="binding site" evidence="10">
    <location>
        <position position="254"/>
    </location>
    <ligand>
        <name>Zn(2+)</name>
        <dbReference type="ChEBI" id="CHEBI:29105"/>
        <label>2</label>
        <note>catalytic</note>
    </ligand>
</feature>
<feature type="binding site" evidence="10">
    <location>
        <position position="220"/>
    </location>
    <ligand>
        <name>Ca(2+)</name>
        <dbReference type="ChEBI" id="CHEBI:29108"/>
        <label>2</label>
    </ligand>
</feature>
<feature type="binding site" description="in inhibited form" evidence="10">
    <location>
        <position position="107"/>
    </location>
    <ligand>
        <name>Zn(2+)</name>
        <dbReference type="ChEBI" id="CHEBI:29105"/>
        <label>2</label>
        <note>catalytic</note>
    </ligand>
</feature>
<evidence type="ECO:0000256" key="5">
    <source>
        <dbReference type="ARBA" id="ARBA00022801"/>
    </source>
</evidence>
<comment type="cofactor">
    <cofactor evidence="10">
        <name>Ca(2+)</name>
        <dbReference type="ChEBI" id="CHEBI:29108"/>
    </cofactor>
    <text evidence="10">Can bind about 5 Ca(2+) ions per subunit.</text>
</comment>
<keyword evidence="6 10" id="KW-0862">Zinc</keyword>
<keyword evidence="3 10" id="KW-0479">Metal-binding</keyword>
<feature type="repeat" description="Hemopexin" evidence="12">
    <location>
        <begin position="418"/>
        <end position="464"/>
    </location>
</feature>
<name>A0AAV4BLL9_9GAST</name>
<dbReference type="PRINTS" id="PR00138">
    <property type="entry name" value="MATRIXIN"/>
</dbReference>
<evidence type="ECO:0000256" key="12">
    <source>
        <dbReference type="PROSITE-ProRule" id="PRU01011"/>
    </source>
</evidence>
<dbReference type="Pfam" id="PF00045">
    <property type="entry name" value="Hemopexin"/>
    <property type="match status" value="1"/>
</dbReference>
<sequence>MLIVTTVFRQGEGHTIPVSEELRADSKLEDPTSEVTLESRNKRESFDMLDFLSKYGYMAPPESIYRGKFQSDDVINTAIRDFQRFNGLKETGVPDPETLELMQRPRCGMPDIIREPPRNNKDVLIPMAFTTFGTRWHKDTVTWKPTQFSKKLTKGQQWRALQKALDVWEREIPLKFRYTESEPDIKILFAEGDHGDGYRNRFNGKGGTLAHAYGPGRGLGGDTHFDDSETWLVDAPPGTHGTDLTTVAAHEFGHALGLGHSNVRSALMAPYYRRFDKLELQEDDIQGITEIYGRKKQPQTTETPTTATTAATTTATPTMTTSTTTEFITTTEPPTTTTPTKSTTATSTTTPLTATEENRRNPWTPSFCFRGFRLDAISAGPYNTWFAFRGERIYKVGPGGLSYNYPKYIRQVFPGAPRKNVRAVTYVPETRKTYIFKYGQVWRFTDFTLDSGYPRVWTNDIRFRPSAALTYTIRGTSQIFMFGHDYFWAFNTRTETVTPGYPLSLQNYFPYAPMLPDAAMVNANGDFVFFKYNRFKQFERRGMDAKSRPLGPAIFGSVCGAHHVGSLWKKDLAKDEISHNKVPSYQSAPSFAERNLETEFSPLEWNSFPNDDSAVRTRSGNNVRLGRERSHRWRLGGRSHRRIYKSPRAVSTPAQPTHQQRSPHQLSPHTISGLHTSSAHTLSAISTPAQPTYYRRSPYQLSPHTIGGLHTSSAHNPLAVPHQLIPHTISGLHTSSAHTLSAVSTSAQPNQFSPHTISGLHTSSGHILSAVSTPAQPTHYQWSAHQLSPHTISTLHTSSAHTLSEVSTSA</sequence>
<evidence type="ECO:0000256" key="4">
    <source>
        <dbReference type="ARBA" id="ARBA00022729"/>
    </source>
</evidence>
<dbReference type="GO" id="GO:0031012">
    <property type="term" value="C:extracellular matrix"/>
    <property type="evidence" value="ECO:0007669"/>
    <property type="project" value="InterPro"/>
</dbReference>
<evidence type="ECO:0000313" key="15">
    <source>
        <dbReference type="EMBL" id="GFO19891.1"/>
    </source>
</evidence>
<feature type="binding site" evidence="10">
    <location>
        <position position="211"/>
    </location>
    <ligand>
        <name>Zn(2+)</name>
        <dbReference type="ChEBI" id="CHEBI:29105"/>
        <label>1</label>
    </ligand>
</feature>
<feature type="binding site" evidence="10">
    <location>
        <position position="328"/>
    </location>
    <ligand>
        <name>Ca(2+)</name>
        <dbReference type="ChEBI" id="CHEBI:29108"/>
        <label>5</label>
    </ligand>
</feature>
<dbReference type="GO" id="GO:0004222">
    <property type="term" value="F:metalloendopeptidase activity"/>
    <property type="evidence" value="ECO:0007669"/>
    <property type="project" value="InterPro"/>
</dbReference>
<dbReference type="InterPro" id="IPR021190">
    <property type="entry name" value="Pept_M10A"/>
</dbReference>
<comment type="cofactor">
    <cofactor evidence="10">
        <name>Zn(2+)</name>
        <dbReference type="ChEBI" id="CHEBI:29105"/>
    </cofactor>
    <text evidence="10">Binds 2 Zn(2+) ions per subunit.</text>
</comment>
<keyword evidence="16" id="KW-1185">Reference proteome</keyword>
<feature type="binding site" evidence="10">
    <location>
        <position position="227"/>
    </location>
    <ligand>
        <name>Ca(2+)</name>
        <dbReference type="ChEBI" id="CHEBI:29108"/>
        <label>1</label>
    </ligand>
</feature>
<feature type="binding site" evidence="10">
    <location>
        <position position="226"/>
    </location>
    <ligand>
        <name>Ca(2+)</name>
        <dbReference type="ChEBI" id="CHEBI:29108"/>
        <label>3</label>
    </ligand>
</feature>
<dbReference type="SMART" id="SM00235">
    <property type="entry name" value="ZnMc"/>
    <property type="match status" value="1"/>
</dbReference>
<evidence type="ECO:0000256" key="13">
    <source>
        <dbReference type="SAM" id="MobiDB-lite"/>
    </source>
</evidence>
<feature type="binding site" evidence="10">
    <location>
        <position position="229"/>
    </location>
    <ligand>
        <name>Ca(2+)</name>
        <dbReference type="ChEBI" id="CHEBI:29108"/>
        <label>1</label>
    </ligand>
</feature>
<keyword evidence="8" id="KW-0865">Zymogen</keyword>
<dbReference type="AlphaFoldDB" id="A0AAV4BLL9"/>
<feature type="binding site" evidence="10">
    <location>
        <position position="260"/>
    </location>
    <ligand>
        <name>Zn(2+)</name>
        <dbReference type="ChEBI" id="CHEBI:29105"/>
        <label>2</label>
        <note>catalytic</note>
    </ligand>
</feature>
<evidence type="ECO:0000313" key="16">
    <source>
        <dbReference type="Proteomes" id="UP000735302"/>
    </source>
</evidence>
<dbReference type="SMART" id="SM00120">
    <property type="entry name" value="HX"/>
    <property type="match status" value="3"/>
</dbReference>
<feature type="binding site" evidence="10">
    <location>
        <position position="224"/>
    </location>
    <ligand>
        <name>Zn(2+)</name>
        <dbReference type="ChEBI" id="CHEBI:29105"/>
        <label>1</label>
    </ligand>
</feature>
<dbReference type="InterPro" id="IPR036365">
    <property type="entry name" value="PGBD-like_sf"/>
</dbReference>
<dbReference type="GO" id="GO:0006508">
    <property type="term" value="P:proteolysis"/>
    <property type="evidence" value="ECO:0007669"/>
    <property type="project" value="UniProtKB-KW"/>
</dbReference>
<evidence type="ECO:0000256" key="9">
    <source>
        <dbReference type="PIRSR" id="PIRSR621190-1"/>
    </source>
</evidence>
<keyword evidence="10" id="KW-0106">Calcium</keyword>
<dbReference type="SUPFAM" id="SSF50923">
    <property type="entry name" value="Hemopexin-like domain"/>
    <property type="match status" value="1"/>
</dbReference>
<dbReference type="CDD" id="cd04278">
    <property type="entry name" value="ZnMc_MMP"/>
    <property type="match status" value="1"/>
</dbReference>
<dbReference type="InterPro" id="IPR024079">
    <property type="entry name" value="MetalloPept_cat_dom_sf"/>
</dbReference>
<feature type="modified residue" description="Phosphotyrosine; by PKDCC" evidence="11">
    <location>
        <position position="405"/>
    </location>
</feature>
<feature type="binding site" evidence="10">
    <location>
        <position position="196"/>
    </location>
    <ligand>
        <name>Zn(2+)</name>
        <dbReference type="ChEBI" id="CHEBI:29105"/>
        <label>1</label>
    </ligand>
</feature>
<dbReference type="SUPFAM" id="SSF55486">
    <property type="entry name" value="Metalloproteases ('zincins'), catalytic domain"/>
    <property type="match status" value="1"/>
</dbReference>
<dbReference type="EMBL" id="BLXT01005114">
    <property type="protein sequence ID" value="GFO19891.1"/>
    <property type="molecule type" value="Genomic_DNA"/>
</dbReference>
<feature type="domain" description="Peptidase metallopeptidase" evidence="14">
    <location>
        <begin position="132"/>
        <end position="294"/>
    </location>
</feature>
<dbReference type="SUPFAM" id="SSF47090">
    <property type="entry name" value="PGBD-like"/>
    <property type="match status" value="1"/>
</dbReference>
<evidence type="ECO:0000256" key="11">
    <source>
        <dbReference type="PIRSR" id="PIRSR621190-4"/>
    </source>
</evidence>
<feature type="compositionally biased region" description="Polar residues" evidence="13">
    <location>
        <begin position="652"/>
        <end position="674"/>
    </location>
</feature>
<comment type="caution">
    <text evidence="15">The sequence shown here is derived from an EMBL/GenBank/DDBJ whole genome shotgun (WGS) entry which is preliminary data.</text>
</comment>
<evidence type="ECO:0000256" key="10">
    <source>
        <dbReference type="PIRSR" id="PIRSR621190-2"/>
    </source>
</evidence>
<dbReference type="InterPro" id="IPR021158">
    <property type="entry name" value="Pept_M10A_Zn_BS"/>
</dbReference>
<dbReference type="InterPro" id="IPR002477">
    <property type="entry name" value="Peptidoglycan-bd-like"/>
</dbReference>
<feature type="region of interest" description="Disordered" evidence="13">
    <location>
        <begin position="295"/>
        <end position="360"/>
    </location>
</feature>
<feature type="region of interest" description="Disordered" evidence="13">
    <location>
        <begin position="648"/>
        <end position="674"/>
    </location>
</feature>
<keyword evidence="4" id="KW-0732">Signal</keyword>
<evidence type="ECO:0000259" key="14">
    <source>
        <dbReference type="SMART" id="SM00235"/>
    </source>
</evidence>
<dbReference type="InterPro" id="IPR001818">
    <property type="entry name" value="Pept_M10_metallopeptidase"/>
</dbReference>
<evidence type="ECO:0000256" key="7">
    <source>
        <dbReference type="ARBA" id="ARBA00023049"/>
    </source>
</evidence>
<feature type="binding site" evidence="10">
    <location>
        <position position="229"/>
    </location>
    <ligand>
        <name>Ca(2+)</name>
        <dbReference type="ChEBI" id="CHEBI:29108"/>
        <label>3</label>
    </ligand>
</feature>
<dbReference type="InterPro" id="IPR033739">
    <property type="entry name" value="M10A_MMP"/>
</dbReference>
<feature type="compositionally biased region" description="Low complexity" evidence="13">
    <location>
        <begin position="300"/>
        <end position="355"/>
    </location>
</feature>
<feature type="active site" evidence="9">
    <location>
        <position position="251"/>
    </location>
</feature>
<evidence type="ECO:0000256" key="6">
    <source>
        <dbReference type="ARBA" id="ARBA00022833"/>
    </source>
</evidence>
<proteinExistence type="inferred from homology"/>
<accession>A0AAV4BLL9</accession>
<feature type="binding site" evidence="10">
    <location>
        <position position="375"/>
    </location>
    <ligand>
        <name>Ca(2+)</name>
        <dbReference type="ChEBI" id="CHEBI:29108"/>
        <label>4</label>
    </ligand>
</feature>
<dbReference type="Gene3D" id="2.110.10.10">
    <property type="entry name" value="Hemopexin-like domain"/>
    <property type="match status" value="1"/>
</dbReference>
<dbReference type="GO" id="GO:0030574">
    <property type="term" value="P:collagen catabolic process"/>
    <property type="evidence" value="ECO:0007669"/>
    <property type="project" value="TreeGrafter"/>
</dbReference>
<feature type="binding site" evidence="10">
    <location>
        <position position="184"/>
    </location>
    <ligand>
        <name>Ca(2+)</name>
        <dbReference type="ChEBI" id="CHEBI:29108"/>
        <label>2</label>
    </ligand>
</feature>